<proteinExistence type="predicted"/>
<keyword evidence="3" id="KW-1185">Reference proteome</keyword>
<reference evidence="2 3" key="1">
    <citation type="journal article" date="2019" name="Commun. Biol.">
        <title>The bagworm genome reveals a unique fibroin gene that provides high tensile strength.</title>
        <authorList>
            <person name="Kono N."/>
            <person name="Nakamura H."/>
            <person name="Ohtoshi R."/>
            <person name="Tomita M."/>
            <person name="Numata K."/>
            <person name="Arakawa K."/>
        </authorList>
    </citation>
    <scope>NUCLEOTIDE SEQUENCE [LARGE SCALE GENOMIC DNA]</scope>
</reference>
<gene>
    <name evidence="2" type="ORF">EVAR_60339_1</name>
</gene>
<evidence type="ECO:0000313" key="2">
    <source>
        <dbReference type="EMBL" id="GBP83640.1"/>
    </source>
</evidence>
<accession>A0A4C1Z7H9</accession>
<evidence type="ECO:0000313" key="3">
    <source>
        <dbReference type="Proteomes" id="UP000299102"/>
    </source>
</evidence>
<comment type="caution">
    <text evidence="2">The sequence shown here is derived from an EMBL/GenBank/DDBJ whole genome shotgun (WGS) entry which is preliminary data.</text>
</comment>
<organism evidence="2 3">
    <name type="scientific">Eumeta variegata</name>
    <name type="common">Bagworm moth</name>
    <name type="synonym">Eumeta japonica</name>
    <dbReference type="NCBI Taxonomy" id="151549"/>
    <lineage>
        <taxon>Eukaryota</taxon>
        <taxon>Metazoa</taxon>
        <taxon>Ecdysozoa</taxon>
        <taxon>Arthropoda</taxon>
        <taxon>Hexapoda</taxon>
        <taxon>Insecta</taxon>
        <taxon>Pterygota</taxon>
        <taxon>Neoptera</taxon>
        <taxon>Endopterygota</taxon>
        <taxon>Lepidoptera</taxon>
        <taxon>Glossata</taxon>
        <taxon>Ditrysia</taxon>
        <taxon>Tineoidea</taxon>
        <taxon>Psychidae</taxon>
        <taxon>Oiketicinae</taxon>
        <taxon>Eumeta</taxon>
    </lineage>
</organism>
<dbReference type="EMBL" id="BGZK01001630">
    <property type="protein sequence ID" value="GBP83640.1"/>
    <property type="molecule type" value="Genomic_DNA"/>
</dbReference>
<evidence type="ECO:0000256" key="1">
    <source>
        <dbReference type="SAM" id="MobiDB-lite"/>
    </source>
</evidence>
<feature type="region of interest" description="Disordered" evidence="1">
    <location>
        <begin position="1"/>
        <end position="20"/>
    </location>
</feature>
<dbReference type="Proteomes" id="UP000299102">
    <property type="component" value="Unassembled WGS sequence"/>
</dbReference>
<dbReference type="AlphaFoldDB" id="A0A4C1Z7H9"/>
<name>A0A4C1Z7H9_EUMVA</name>
<sequence length="168" mass="18707">MCGETSEGAVIRPKAPRERTGKLMEVPRNKDRLFYEGIKGYIRRPHLAEHHTRRRTGSSPVPPGAIDNSDATLLFYAPPCFCPWSCFAPKNIKQPETRAIPRDKFNIMRAFNVDKVDRLGGAASNKAFIAAPRNLCCGFVRRSPAFLFNGFSEGGPPRAARHAPWGLI</sequence>
<protein>
    <submittedName>
        <fullName evidence="2">Uncharacterized protein</fullName>
    </submittedName>
</protein>